<comment type="caution">
    <text evidence="1">The sequence shown here is derived from an EMBL/GenBank/DDBJ whole genome shotgun (WGS) entry which is preliminary data.</text>
</comment>
<dbReference type="AlphaFoldDB" id="A0A9N8EJK9"/>
<evidence type="ECO:0008006" key="3">
    <source>
        <dbReference type="Google" id="ProtNLM"/>
    </source>
</evidence>
<dbReference type="Proteomes" id="UP001153069">
    <property type="component" value="Unassembled WGS sequence"/>
</dbReference>
<protein>
    <recommendedName>
        <fullName evidence="3">BTB domain-containing protein</fullName>
    </recommendedName>
</protein>
<name>A0A9N8EJK9_9STRA</name>
<dbReference type="OrthoDB" id="56564at2759"/>
<gene>
    <name evidence="1" type="ORF">SEMRO_1036_G234080.1</name>
</gene>
<evidence type="ECO:0000313" key="1">
    <source>
        <dbReference type="EMBL" id="CAB9519680.1"/>
    </source>
</evidence>
<keyword evidence="2" id="KW-1185">Reference proteome</keyword>
<sequence length="340" mass="38355">MATNNDKGIAKDAEPLFKNIRSSDPDVKILVKYEDGEGKLATKEYQMYGQHISQLSKFIDTSLSVEMKEKSTKEIIFQDVQPELFEKAIKFHQDLCAIRSITPKDALSLVEFYDKYEFQRGLNLCDDVLVSYIEEQNALDMMTPPHDLDLLVEAASLAFQCNLTRTKDMALSYLGSRFKDLESMYGRIMFDSGHLNKLHQLFVDGQFDDCLPHDMTKEEVASPLFPKYFATHTAAVYGGSTCTAVDLSGTGTALDGRYSRHNNDFRKGRVIWNARFCEVLFEKETNTGDWAIVTEGQAGSRLVLFTCPHSNIFGFPPAGPWMDVDASAPKNVQPRVTHRS</sequence>
<dbReference type="InterPro" id="IPR011333">
    <property type="entry name" value="SKP1/BTB/POZ_sf"/>
</dbReference>
<accession>A0A9N8EJK9</accession>
<dbReference type="Gene3D" id="3.30.710.10">
    <property type="entry name" value="Potassium Channel Kv1.1, Chain A"/>
    <property type="match status" value="1"/>
</dbReference>
<reference evidence="1" key="1">
    <citation type="submission" date="2020-06" db="EMBL/GenBank/DDBJ databases">
        <authorList>
            <consortium name="Plant Systems Biology data submission"/>
        </authorList>
    </citation>
    <scope>NUCLEOTIDE SEQUENCE</scope>
    <source>
        <strain evidence="1">D6</strain>
    </source>
</reference>
<organism evidence="1 2">
    <name type="scientific">Seminavis robusta</name>
    <dbReference type="NCBI Taxonomy" id="568900"/>
    <lineage>
        <taxon>Eukaryota</taxon>
        <taxon>Sar</taxon>
        <taxon>Stramenopiles</taxon>
        <taxon>Ochrophyta</taxon>
        <taxon>Bacillariophyta</taxon>
        <taxon>Bacillariophyceae</taxon>
        <taxon>Bacillariophycidae</taxon>
        <taxon>Naviculales</taxon>
        <taxon>Naviculaceae</taxon>
        <taxon>Seminavis</taxon>
    </lineage>
</organism>
<dbReference type="EMBL" id="CAICTM010001034">
    <property type="protein sequence ID" value="CAB9519680.1"/>
    <property type="molecule type" value="Genomic_DNA"/>
</dbReference>
<evidence type="ECO:0000313" key="2">
    <source>
        <dbReference type="Proteomes" id="UP001153069"/>
    </source>
</evidence>
<proteinExistence type="predicted"/>